<keyword evidence="5" id="KW-1185">Reference proteome</keyword>
<keyword evidence="1" id="KW-0812">Transmembrane</keyword>
<keyword evidence="1" id="KW-1133">Transmembrane helix</keyword>
<dbReference type="Proteomes" id="UP000184123">
    <property type="component" value="Unassembled WGS sequence"/>
</dbReference>
<proteinExistence type="predicted"/>
<name>A0A1M7L0P4_9GAMM</name>
<evidence type="ECO:0000313" key="4">
    <source>
        <dbReference type="Proteomes" id="UP000184123"/>
    </source>
</evidence>
<dbReference type="RefSeq" id="WP_073436677.1">
    <property type="nucleotide sequence ID" value="NZ_BJXU01000207.1"/>
</dbReference>
<evidence type="ECO:0000256" key="1">
    <source>
        <dbReference type="SAM" id="Phobius"/>
    </source>
</evidence>
<protein>
    <submittedName>
        <fullName evidence="3">Uncharacterized protein</fullName>
    </submittedName>
</protein>
<keyword evidence="1" id="KW-0472">Membrane</keyword>
<feature type="transmembrane region" description="Helical" evidence="1">
    <location>
        <begin position="16"/>
        <end position="36"/>
    </location>
</feature>
<dbReference type="EMBL" id="FRCA01000011">
    <property type="protein sequence ID" value="SHM71379.1"/>
    <property type="molecule type" value="Genomic_DNA"/>
</dbReference>
<dbReference type="OrthoDB" id="5917490at2"/>
<reference evidence="3 4" key="1">
    <citation type="submission" date="2016-11" db="EMBL/GenBank/DDBJ databases">
        <authorList>
            <person name="Jaros S."/>
            <person name="Januszkiewicz K."/>
            <person name="Wedrychowicz H."/>
        </authorList>
    </citation>
    <scope>NUCLEOTIDE SEQUENCE [LARGE SCALE GENOMIC DNA]</scope>
    <source>
        <strain evidence="3 4">DSM 4740</strain>
    </source>
</reference>
<sequence>MLLRRPFWSRSTRRPRLHLLIVVTLVTLVVALWYLLRYQLSDEHDVTWYPPSATITCNLHEAPCSTEIGDAGRVTLAIPVDGPIKPLVILPIEVTLEGIEADRVVVSLEGVDMDMGTYRFPLEAESAQHFVGEGQLSICTRDTMDWRVRVVLETPRERMGSWFDVAVERNEP</sequence>
<dbReference type="EMBL" id="BJXU01000207">
    <property type="protein sequence ID" value="GEN26323.1"/>
    <property type="molecule type" value="Genomic_DNA"/>
</dbReference>
<organism evidence="3 4">
    <name type="scientific">Halomonas cupida</name>
    <dbReference type="NCBI Taxonomy" id="44933"/>
    <lineage>
        <taxon>Bacteria</taxon>
        <taxon>Pseudomonadati</taxon>
        <taxon>Pseudomonadota</taxon>
        <taxon>Gammaproteobacteria</taxon>
        <taxon>Oceanospirillales</taxon>
        <taxon>Halomonadaceae</taxon>
        <taxon>Halomonas</taxon>
    </lineage>
</organism>
<accession>A0A1M7L0P4</accession>
<dbReference type="Proteomes" id="UP000321726">
    <property type="component" value="Unassembled WGS sequence"/>
</dbReference>
<dbReference type="STRING" id="44933.SAMN05660971_03686"/>
<dbReference type="AlphaFoldDB" id="A0A1M7L0P4"/>
<reference evidence="2 5" key="2">
    <citation type="submission" date="2019-07" db="EMBL/GenBank/DDBJ databases">
        <title>Whole genome shotgun sequence of Halomonas cupida NBRC 102219.</title>
        <authorList>
            <person name="Hosoyama A."/>
            <person name="Uohara A."/>
            <person name="Ohji S."/>
            <person name="Ichikawa N."/>
        </authorList>
    </citation>
    <scope>NUCLEOTIDE SEQUENCE [LARGE SCALE GENOMIC DNA]</scope>
    <source>
        <strain evidence="2 5">NBRC 102219</strain>
    </source>
</reference>
<evidence type="ECO:0000313" key="2">
    <source>
        <dbReference type="EMBL" id="GEN26323.1"/>
    </source>
</evidence>
<gene>
    <name evidence="2" type="ORF">HCU01_42720</name>
    <name evidence="3" type="ORF">SAMN05660971_03686</name>
</gene>
<evidence type="ECO:0000313" key="3">
    <source>
        <dbReference type="EMBL" id="SHM71379.1"/>
    </source>
</evidence>
<evidence type="ECO:0000313" key="5">
    <source>
        <dbReference type="Proteomes" id="UP000321726"/>
    </source>
</evidence>